<sequence length="350" mass="38565">MSSHAVNKIAADSVAGGNPELSATIATGLGLLHVLQVYTSSMVTLAVWDWLVCLQMEWKRIWTWNWTLVKFLYVWTRYYGLVCFSLNLWLFNAEISQQSCEKLHYIIAASCMWATLGSESILAVRTYAFLERKRSIGILLGGMLLIETGYLLYVAIAGVHQTPVLVGDKGPCTASDAPGRHVVSGFWLAPVAFDLICTAMTSWKAYELHCLGVKSELVALFIREGLFYFLAVAAVNVLNAAFMFQSNANIQNINCFLALVLSQVLCCRLVLNLRSANHSRSRGETYPNSNSTLKFSNGSKPSPRNVFPLGSMKSGEYTQGDKSYGGVKVQVEVEEDPRDLGGKSGSEWAS</sequence>
<proteinExistence type="predicted"/>
<dbReference type="Proteomes" id="UP000053263">
    <property type="component" value="Unassembled WGS sequence"/>
</dbReference>
<feature type="transmembrane region" description="Helical" evidence="2">
    <location>
        <begin position="136"/>
        <end position="156"/>
    </location>
</feature>
<dbReference type="HOGENOM" id="CLU_035509_0_0_1"/>
<accession>A0A0C9SYV0</accession>
<feature type="transmembrane region" description="Helical" evidence="2">
    <location>
        <begin position="103"/>
        <end position="124"/>
    </location>
</feature>
<evidence type="ECO:0000259" key="3">
    <source>
        <dbReference type="Pfam" id="PF20151"/>
    </source>
</evidence>
<feature type="compositionally biased region" description="Polar residues" evidence="1">
    <location>
        <begin position="286"/>
        <end position="302"/>
    </location>
</feature>
<dbReference type="InterPro" id="IPR045340">
    <property type="entry name" value="DUF6533"/>
</dbReference>
<evidence type="ECO:0000256" key="1">
    <source>
        <dbReference type="SAM" id="MobiDB-lite"/>
    </source>
</evidence>
<organism evidence="4 5">
    <name type="scientific">Plicaturopsis crispa FD-325 SS-3</name>
    <dbReference type="NCBI Taxonomy" id="944288"/>
    <lineage>
        <taxon>Eukaryota</taxon>
        <taxon>Fungi</taxon>
        <taxon>Dikarya</taxon>
        <taxon>Basidiomycota</taxon>
        <taxon>Agaricomycotina</taxon>
        <taxon>Agaricomycetes</taxon>
        <taxon>Agaricomycetidae</taxon>
        <taxon>Amylocorticiales</taxon>
        <taxon>Amylocorticiaceae</taxon>
        <taxon>Plicatura</taxon>
        <taxon>Plicaturopsis crispa</taxon>
    </lineage>
</organism>
<feature type="transmembrane region" description="Helical" evidence="2">
    <location>
        <begin position="226"/>
        <end position="244"/>
    </location>
</feature>
<dbReference type="Pfam" id="PF20151">
    <property type="entry name" value="DUF6533"/>
    <property type="match status" value="1"/>
</dbReference>
<protein>
    <recommendedName>
        <fullName evidence="3">DUF6533 domain-containing protein</fullName>
    </recommendedName>
</protein>
<reference evidence="4 5" key="1">
    <citation type="submission" date="2014-06" db="EMBL/GenBank/DDBJ databases">
        <title>Evolutionary Origins and Diversification of the Mycorrhizal Mutualists.</title>
        <authorList>
            <consortium name="DOE Joint Genome Institute"/>
            <consortium name="Mycorrhizal Genomics Consortium"/>
            <person name="Kohler A."/>
            <person name="Kuo A."/>
            <person name="Nagy L.G."/>
            <person name="Floudas D."/>
            <person name="Copeland A."/>
            <person name="Barry K.W."/>
            <person name="Cichocki N."/>
            <person name="Veneault-Fourrey C."/>
            <person name="LaButti K."/>
            <person name="Lindquist E.A."/>
            <person name="Lipzen A."/>
            <person name="Lundell T."/>
            <person name="Morin E."/>
            <person name="Murat C."/>
            <person name="Riley R."/>
            <person name="Ohm R."/>
            <person name="Sun H."/>
            <person name="Tunlid A."/>
            <person name="Henrissat B."/>
            <person name="Grigoriev I.V."/>
            <person name="Hibbett D.S."/>
            <person name="Martin F."/>
        </authorList>
    </citation>
    <scope>NUCLEOTIDE SEQUENCE [LARGE SCALE GENOMIC DNA]</scope>
    <source>
        <strain evidence="4 5">FD-325 SS-3</strain>
    </source>
</reference>
<feature type="transmembrane region" description="Helical" evidence="2">
    <location>
        <begin position="250"/>
        <end position="271"/>
    </location>
</feature>
<evidence type="ECO:0000256" key="2">
    <source>
        <dbReference type="SAM" id="Phobius"/>
    </source>
</evidence>
<name>A0A0C9SYV0_PLICR</name>
<gene>
    <name evidence="4" type="ORF">PLICRDRAFT_57201</name>
</gene>
<keyword evidence="2" id="KW-1133">Transmembrane helix</keyword>
<dbReference type="AlphaFoldDB" id="A0A0C9SYV0"/>
<dbReference type="EMBL" id="KN832568">
    <property type="protein sequence ID" value="KII85265.1"/>
    <property type="molecule type" value="Genomic_DNA"/>
</dbReference>
<evidence type="ECO:0000313" key="4">
    <source>
        <dbReference type="EMBL" id="KII85265.1"/>
    </source>
</evidence>
<keyword evidence="5" id="KW-1185">Reference proteome</keyword>
<feature type="region of interest" description="Disordered" evidence="1">
    <location>
        <begin position="279"/>
        <end position="328"/>
    </location>
</feature>
<feature type="transmembrane region" description="Helical" evidence="2">
    <location>
        <begin position="72"/>
        <end position="91"/>
    </location>
</feature>
<dbReference type="OrthoDB" id="3353364at2759"/>
<keyword evidence="2" id="KW-0472">Membrane</keyword>
<feature type="domain" description="DUF6533" evidence="3">
    <location>
        <begin position="41"/>
        <end position="82"/>
    </location>
</feature>
<feature type="transmembrane region" description="Helical" evidence="2">
    <location>
        <begin position="186"/>
        <end position="206"/>
    </location>
</feature>
<keyword evidence="2" id="KW-0812">Transmembrane</keyword>
<evidence type="ECO:0000313" key="5">
    <source>
        <dbReference type="Proteomes" id="UP000053263"/>
    </source>
</evidence>